<organism evidence="2 3">
    <name type="scientific">Diploptera punctata</name>
    <name type="common">Pacific beetle cockroach</name>
    <dbReference type="NCBI Taxonomy" id="6984"/>
    <lineage>
        <taxon>Eukaryota</taxon>
        <taxon>Metazoa</taxon>
        <taxon>Ecdysozoa</taxon>
        <taxon>Arthropoda</taxon>
        <taxon>Hexapoda</taxon>
        <taxon>Insecta</taxon>
        <taxon>Pterygota</taxon>
        <taxon>Neoptera</taxon>
        <taxon>Polyneoptera</taxon>
        <taxon>Dictyoptera</taxon>
        <taxon>Blattodea</taxon>
        <taxon>Blaberoidea</taxon>
        <taxon>Blaberidae</taxon>
        <taxon>Diplopterinae</taxon>
        <taxon>Diploptera</taxon>
    </lineage>
</organism>
<keyword evidence="3" id="KW-1185">Reference proteome</keyword>
<accession>A0AAD7ZFD1</accession>
<evidence type="ECO:0000256" key="1">
    <source>
        <dbReference type="SAM" id="Phobius"/>
    </source>
</evidence>
<feature type="non-terminal residue" evidence="2">
    <location>
        <position position="1"/>
    </location>
</feature>
<keyword evidence="1" id="KW-0812">Transmembrane</keyword>
<sequence>FELYVSNPTEIHEFLRKVFHCERLNEVLECSNQHCLHLVASDMEVIVYLVAASVLLMFLMNRLNASRISGTLMRFET</sequence>
<gene>
    <name evidence="2" type="ORF">L9F63_004860</name>
</gene>
<keyword evidence="1" id="KW-0472">Membrane</keyword>
<keyword evidence="1" id="KW-1133">Transmembrane helix</keyword>
<proteinExistence type="predicted"/>
<reference evidence="2" key="2">
    <citation type="submission" date="2023-05" db="EMBL/GenBank/DDBJ databases">
        <authorList>
            <person name="Fouks B."/>
        </authorList>
    </citation>
    <scope>NUCLEOTIDE SEQUENCE</scope>
    <source>
        <strain evidence="2">Stay&amp;Tobe</strain>
        <tissue evidence="2">Testes</tissue>
    </source>
</reference>
<dbReference type="Proteomes" id="UP001233999">
    <property type="component" value="Unassembled WGS sequence"/>
</dbReference>
<evidence type="ECO:0000313" key="2">
    <source>
        <dbReference type="EMBL" id="KAJ9578903.1"/>
    </source>
</evidence>
<feature type="non-terminal residue" evidence="2">
    <location>
        <position position="77"/>
    </location>
</feature>
<name>A0AAD7ZFD1_DIPPU</name>
<comment type="caution">
    <text evidence="2">The sequence shown here is derived from an EMBL/GenBank/DDBJ whole genome shotgun (WGS) entry which is preliminary data.</text>
</comment>
<feature type="transmembrane region" description="Helical" evidence="1">
    <location>
        <begin position="45"/>
        <end position="64"/>
    </location>
</feature>
<reference evidence="2" key="1">
    <citation type="journal article" date="2023" name="IScience">
        <title>Live-bearing cockroach genome reveals convergent evolutionary mechanisms linked to viviparity in insects and beyond.</title>
        <authorList>
            <person name="Fouks B."/>
            <person name="Harrison M.C."/>
            <person name="Mikhailova A.A."/>
            <person name="Marchal E."/>
            <person name="English S."/>
            <person name="Carruthers M."/>
            <person name="Jennings E.C."/>
            <person name="Chiamaka E.L."/>
            <person name="Frigard R.A."/>
            <person name="Pippel M."/>
            <person name="Attardo G.M."/>
            <person name="Benoit J.B."/>
            <person name="Bornberg-Bauer E."/>
            <person name="Tobe S.S."/>
        </authorList>
    </citation>
    <scope>NUCLEOTIDE SEQUENCE</scope>
    <source>
        <strain evidence="2">Stay&amp;Tobe</strain>
    </source>
</reference>
<protein>
    <submittedName>
        <fullName evidence="2">Uncharacterized protein</fullName>
    </submittedName>
</protein>
<dbReference type="AlphaFoldDB" id="A0AAD7ZFD1"/>
<dbReference type="EMBL" id="JASPKZ010008855">
    <property type="protein sequence ID" value="KAJ9578903.1"/>
    <property type="molecule type" value="Genomic_DNA"/>
</dbReference>
<evidence type="ECO:0000313" key="3">
    <source>
        <dbReference type="Proteomes" id="UP001233999"/>
    </source>
</evidence>